<dbReference type="Gene3D" id="2.30.110.10">
    <property type="entry name" value="Electron Transport, Fmn-binding Protein, Chain A"/>
    <property type="match status" value="1"/>
</dbReference>
<gene>
    <name evidence="1" type="ORF">DV706_02240</name>
</gene>
<dbReference type="GeneID" id="39850047"/>
<dbReference type="AlphaFoldDB" id="A0A4D6HIP2"/>
<proteinExistence type="predicted"/>
<dbReference type="Proteomes" id="UP000296822">
    <property type="component" value="Chromosome"/>
</dbReference>
<dbReference type="Pfam" id="PF12900">
    <property type="entry name" value="Pyridox_ox_2"/>
    <property type="match status" value="1"/>
</dbReference>
<accession>A0A4D6HIP2</accession>
<dbReference type="InterPro" id="IPR012349">
    <property type="entry name" value="Split_barrel_FMN-bd"/>
</dbReference>
<evidence type="ECO:0000313" key="2">
    <source>
        <dbReference type="Proteomes" id="UP000296822"/>
    </source>
</evidence>
<evidence type="ECO:0000313" key="1">
    <source>
        <dbReference type="EMBL" id="QCC53405.1"/>
    </source>
</evidence>
<dbReference type="KEGG" id="nbg:DV706_02240"/>
<dbReference type="RefSeq" id="WP_136350919.1">
    <property type="nucleotide sequence ID" value="NZ_CP031305.1"/>
</dbReference>
<sequence length="144" mass="16377">MTDPWYGKTMAEDEISTFLNEQATGVLCLANEQRAYGVPVAFAYDAAEDRAIMDLGFAEDSKKRRFIEATEEVCLTVYEWDDPHNWRSVVLSGSFEPLSEDELDDDIESWYYRVAKDIDVPDAGVELEWYELQGDELSGVALSE</sequence>
<reference evidence="1 2" key="1">
    <citation type="journal article" date="2019" name="Nat. Commun.">
        <title>A new type of DNA phosphorothioation-based antiviral system in archaea.</title>
        <authorList>
            <person name="Xiong L."/>
            <person name="Liu S."/>
            <person name="Chen S."/>
            <person name="Xiao Y."/>
            <person name="Zhu B."/>
            <person name="Gao Y."/>
            <person name="Zhang Y."/>
            <person name="Chen B."/>
            <person name="Luo J."/>
            <person name="Deng Z."/>
            <person name="Chen X."/>
            <person name="Wang L."/>
            <person name="Chen S."/>
        </authorList>
    </citation>
    <scope>NUCLEOTIDE SEQUENCE [LARGE SCALE GENOMIC DNA]</scope>
    <source>
        <strain evidence="1 2">JCM 10635</strain>
    </source>
</reference>
<organism evidence="1 2">
    <name type="scientific">Natronorubrum bangense</name>
    <dbReference type="NCBI Taxonomy" id="61858"/>
    <lineage>
        <taxon>Archaea</taxon>
        <taxon>Methanobacteriati</taxon>
        <taxon>Methanobacteriota</taxon>
        <taxon>Stenosarchaea group</taxon>
        <taxon>Halobacteria</taxon>
        <taxon>Halobacteriales</taxon>
        <taxon>Natrialbaceae</taxon>
        <taxon>Natronorubrum</taxon>
    </lineage>
</organism>
<dbReference type="SUPFAM" id="SSF50475">
    <property type="entry name" value="FMN-binding split barrel"/>
    <property type="match status" value="1"/>
</dbReference>
<dbReference type="InterPro" id="IPR024747">
    <property type="entry name" value="Pyridox_Oxase-rel"/>
</dbReference>
<dbReference type="EMBL" id="CP031305">
    <property type="protein sequence ID" value="QCC53405.1"/>
    <property type="molecule type" value="Genomic_DNA"/>
</dbReference>
<protein>
    <submittedName>
        <fullName evidence="1">Flavin-nucleotide-binding protein</fullName>
    </submittedName>
</protein>
<name>A0A4D6HIP2_9EURY</name>